<keyword evidence="2" id="KW-1185">Reference proteome</keyword>
<accession>A0A5B7GYN2</accession>
<proteinExistence type="predicted"/>
<sequence length="165" mass="18599">MEGDLQHYRESCMPCKTHAPSQPTETLIITPPPEYPFQCTVPDMFQHDRQTYMAYANRLTRWLELPHFPSSAILEKDQDSTEVLLLTMGCSRATVHRRRYKPGKRGNGRIPQGLGCQGMHIFSIALSVKRPGHAEESVKAAKRIIRANTGGERILKTDKASLALL</sequence>
<reference evidence="1 2" key="1">
    <citation type="submission" date="2019-05" db="EMBL/GenBank/DDBJ databases">
        <title>Another draft genome of Portunus trituberculatus and its Hox gene families provides insights of decapod evolution.</title>
        <authorList>
            <person name="Jeong J.-H."/>
            <person name="Song I."/>
            <person name="Kim S."/>
            <person name="Choi T."/>
            <person name="Kim D."/>
            <person name="Ryu S."/>
            <person name="Kim W."/>
        </authorList>
    </citation>
    <scope>NUCLEOTIDE SEQUENCE [LARGE SCALE GENOMIC DNA]</scope>
    <source>
        <tissue evidence="1">Muscle</tissue>
    </source>
</reference>
<dbReference type="AlphaFoldDB" id="A0A5B7GYN2"/>
<evidence type="ECO:0000313" key="1">
    <source>
        <dbReference type="EMBL" id="MPC62813.1"/>
    </source>
</evidence>
<organism evidence="1 2">
    <name type="scientific">Portunus trituberculatus</name>
    <name type="common">Swimming crab</name>
    <name type="synonym">Neptunus trituberculatus</name>
    <dbReference type="NCBI Taxonomy" id="210409"/>
    <lineage>
        <taxon>Eukaryota</taxon>
        <taxon>Metazoa</taxon>
        <taxon>Ecdysozoa</taxon>
        <taxon>Arthropoda</taxon>
        <taxon>Crustacea</taxon>
        <taxon>Multicrustacea</taxon>
        <taxon>Malacostraca</taxon>
        <taxon>Eumalacostraca</taxon>
        <taxon>Eucarida</taxon>
        <taxon>Decapoda</taxon>
        <taxon>Pleocyemata</taxon>
        <taxon>Brachyura</taxon>
        <taxon>Eubrachyura</taxon>
        <taxon>Portunoidea</taxon>
        <taxon>Portunidae</taxon>
        <taxon>Portuninae</taxon>
        <taxon>Portunus</taxon>
    </lineage>
</organism>
<name>A0A5B7GYN2_PORTR</name>
<comment type="caution">
    <text evidence="1">The sequence shown here is derived from an EMBL/GenBank/DDBJ whole genome shotgun (WGS) entry which is preliminary data.</text>
</comment>
<protein>
    <submittedName>
        <fullName evidence="1">Uncharacterized protein</fullName>
    </submittedName>
</protein>
<dbReference type="EMBL" id="VSRR010020086">
    <property type="protein sequence ID" value="MPC62813.1"/>
    <property type="molecule type" value="Genomic_DNA"/>
</dbReference>
<dbReference type="Proteomes" id="UP000324222">
    <property type="component" value="Unassembled WGS sequence"/>
</dbReference>
<dbReference type="OrthoDB" id="6375380at2759"/>
<gene>
    <name evidence="1" type="ORF">E2C01_056903</name>
</gene>
<evidence type="ECO:0000313" key="2">
    <source>
        <dbReference type="Proteomes" id="UP000324222"/>
    </source>
</evidence>